<dbReference type="Gene3D" id="3.10.180.10">
    <property type="entry name" value="2,3-Dihydroxybiphenyl 1,2-Dioxygenase, domain 1"/>
    <property type="match status" value="1"/>
</dbReference>
<dbReference type="EMBL" id="JACXWY010000021">
    <property type="protein sequence ID" value="MBD3848663.1"/>
    <property type="molecule type" value="Genomic_DNA"/>
</dbReference>
<dbReference type="RefSeq" id="WP_106404419.1">
    <property type="nucleotide sequence ID" value="NZ_JAOAOR010000002.1"/>
</dbReference>
<evidence type="ECO:0000313" key="3">
    <source>
        <dbReference type="Proteomes" id="UP000619295"/>
    </source>
</evidence>
<sequence length="142" mass="15718">MMLAVEEKYLSAATRLPAQDLDRARRWYLEKLGVRPTEERPGGLRYCIGASEFSIFLSSGRSAGDFTQLAITVDDVRSVVDELKRRGVNFLEYESGRLKTIDGIAHVAGNYPSKGSAELGCWFHDSEGNLISLGQSLKEAMT</sequence>
<organism evidence="2 3">
    <name type="scientific">Bosea spartocytisi</name>
    <dbReference type="NCBI Taxonomy" id="2773451"/>
    <lineage>
        <taxon>Bacteria</taxon>
        <taxon>Pseudomonadati</taxon>
        <taxon>Pseudomonadota</taxon>
        <taxon>Alphaproteobacteria</taxon>
        <taxon>Hyphomicrobiales</taxon>
        <taxon>Boseaceae</taxon>
        <taxon>Bosea</taxon>
    </lineage>
</organism>
<keyword evidence="3" id="KW-1185">Reference proteome</keyword>
<name>A0A927ED16_9HYPH</name>
<comment type="caution">
    <text evidence="2">The sequence shown here is derived from an EMBL/GenBank/DDBJ whole genome shotgun (WGS) entry which is preliminary data.</text>
</comment>
<dbReference type="InterPro" id="IPR029068">
    <property type="entry name" value="Glyas_Bleomycin-R_OHBP_Dase"/>
</dbReference>
<gene>
    <name evidence="2" type="ORF">IED13_23450</name>
</gene>
<feature type="domain" description="VOC" evidence="1">
    <location>
        <begin position="8"/>
        <end position="136"/>
    </location>
</feature>
<dbReference type="Proteomes" id="UP000619295">
    <property type="component" value="Unassembled WGS sequence"/>
</dbReference>
<dbReference type="InterPro" id="IPR004360">
    <property type="entry name" value="Glyas_Fos-R_dOase_dom"/>
</dbReference>
<evidence type="ECO:0000259" key="1">
    <source>
        <dbReference type="PROSITE" id="PS51819"/>
    </source>
</evidence>
<dbReference type="InterPro" id="IPR037523">
    <property type="entry name" value="VOC_core"/>
</dbReference>
<evidence type="ECO:0000313" key="2">
    <source>
        <dbReference type="EMBL" id="MBD3848663.1"/>
    </source>
</evidence>
<dbReference type="CDD" id="cd06587">
    <property type="entry name" value="VOC"/>
    <property type="match status" value="1"/>
</dbReference>
<dbReference type="Pfam" id="PF00903">
    <property type="entry name" value="Glyoxalase"/>
    <property type="match status" value="1"/>
</dbReference>
<dbReference type="PROSITE" id="PS51819">
    <property type="entry name" value="VOC"/>
    <property type="match status" value="1"/>
</dbReference>
<dbReference type="SUPFAM" id="SSF54593">
    <property type="entry name" value="Glyoxalase/Bleomycin resistance protein/Dihydroxybiphenyl dioxygenase"/>
    <property type="match status" value="1"/>
</dbReference>
<reference evidence="2" key="1">
    <citation type="submission" date="2020-09" db="EMBL/GenBank/DDBJ databases">
        <title>Bosea spartocytisi sp. nov. a root nodule endophyte of Spartocytisus supranubius in the high mountain ecosystem fo the Teide National Park (Canary Islands, Spain).</title>
        <authorList>
            <person name="Pulido-Suarez L."/>
            <person name="Peix A."/>
            <person name="Igual J.M."/>
            <person name="Socas-Perez N."/>
            <person name="Velazquez E."/>
            <person name="Flores-Felix J.D."/>
            <person name="Leon-Barrios M."/>
        </authorList>
    </citation>
    <scope>NUCLEOTIDE SEQUENCE</scope>
    <source>
        <strain evidence="2">SSUT16</strain>
    </source>
</reference>
<accession>A0A927ED16</accession>
<dbReference type="AlphaFoldDB" id="A0A927ED16"/>
<proteinExistence type="predicted"/>
<protein>
    <submittedName>
        <fullName evidence="2">VOC family protein</fullName>
    </submittedName>
</protein>